<evidence type="ECO:0000256" key="1">
    <source>
        <dbReference type="SAM" id="MobiDB-lite"/>
    </source>
</evidence>
<feature type="region of interest" description="Disordered" evidence="1">
    <location>
        <begin position="26"/>
        <end position="63"/>
    </location>
</feature>
<protein>
    <submittedName>
        <fullName evidence="2">Uncharacterized protein</fullName>
    </submittedName>
</protein>
<sequence>MLIQLVVCNFFRPVLLRTKSNRSWSGSLLSRLGRGQKEGSSGEEAGQADQGGGRRKVGGEGAR</sequence>
<dbReference type="Proteomes" id="UP001180453">
    <property type="component" value="Unassembled WGS sequence"/>
</dbReference>
<reference evidence="2 3" key="1">
    <citation type="submission" date="2023-07" db="EMBL/GenBank/DDBJ databases">
        <title>Sorghum-associated microbial communities from plants grown in Nebraska, USA.</title>
        <authorList>
            <person name="Schachtman D."/>
        </authorList>
    </citation>
    <scope>NUCLEOTIDE SEQUENCE [LARGE SCALE GENOMIC DNA]</scope>
    <source>
        <strain evidence="2 3">BE314</strain>
    </source>
</reference>
<accession>A0ABU1YG17</accession>
<gene>
    <name evidence="2" type="ORF">J2X20_000433</name>
</gene>
<comment type="caution">
    <text evidence="2">The sequence shown here is derived from an EMBL/GenBank/DDBJ whole genome shotgun (WGS) entry which is preliminary data.</text>
</comment>
<name>A0ABU1YG17_ROSSA</name>
<organism evidence="2 3">
    <name type="scientific">Roseateles saccharophilus</name>
    <name type="common">Pseudomonas saccharophila</name>
    <dbReference type="NCBI Taxonomy" id="304"/>
    <lineage>
        <taxon>Bacteria</taxon>
        <taxon>Pseudomonadati</taxon>
        <taxon>Pseudomonadota</taxon>
        <taxon>Betaproteobacteria</taxon>
        <taxon>Burkholderiales</taxon>
        <taxon>Sphaerotilaceae</taxon>
        <taxon>Roseateles</taxon>
    </lineage>
</organism>
<dbReference type="RefSeq" id="WP_310260222.1">
    <property type="nucleotide sequence ID" value="NZ_JAVDXU010000001.1"/>
</dbReference>
<dbReference type="EMBL" id="JAVDXU010000001">
    <property type="protein sequence ID" value="MDR7267804.1"/>
    <property type="molecule type" value="Genomic_DNA"/>
</dbReference>
<evidence type="ECO:0000313" key="3">
    <source>
        <dbReference type="Proteomes" id="UP001180453"/>
    </source>
</evidence>
<keyword evidence="3" id="KW-1185">Reference proteome</keyword>
<evidence type="ECO:0000313" key="2">
    <source>
        <dbReference type="EMBL" id="MDR7267804.1"/>
    </source>
</evidence>
<proteinExistence type="predicted"/>